<gene>
    <name evidence="1" type="ORF">IWW39_002053</name>
</gene>
<dbReference type="OrthoDB" id="5517639at2759"/>
<evidence type="ECO:0000313" key="2">
    <source>
        <dbReference type="Proteomes" id="UP001151516"/>
    </source>
</evidence>
<protein>
    <submittedName>
        <fullName evidence="1">Uncharacterized protein</fullName>
    </submittedName>
</protein>
<evidence type="ECO:0000313" key="1">
    <source>
        <dbReference type="EMBL" id="KAJ2688656.1"/>
    </source>
</evidence>
<comment type="caution">
    <text evidence="1">The sequence shown here is derived from an EMBL/GenBank/DDBJ whole genome shotgun (WGS) entry which is preliminary data.</text>
</comment>
<accession>A0A9W8GJX7</accession>
<reference evidence="1" key="1">
    <citation type="submission" date="2022-07" db="EMBL/GenBank/DDBJ databases">
        <title>Phylogenomic reconstructions and comparative analyses of Kickxellomycotina fungi.</title>
        <authorList>
            <person name="Reynolds N.K."/>
            <person name="Stajich J.E."/>
            <person name="Barry K."/>
            <person name="Grigoriev I.V."/>
            <person name="Crous P."/>
            <person name="Smith M.E."/>
        </authorList>
    </citation>
    <scope>NUCLEOTIDE SEQUENCE</scope>
    <source>
        <strain evidence="1">CBS 109367</strain>
    </source>
</reference>
<dbReference type="Proteomes" id="UP001151516">
    <property type="component" value="Unassembled WGS sequence"/>
</dbReference>
<dbReference type="AlphaFoldDB" id="A0A9W8GJX7"/>
<name>A0A9W8GJX7_9FUNG</name>
<keyword evidence="2" id="KW-1185">Reference proteome</keyword>
<organism evidence="1 2">
    <name type="scientific">Coemansia spiralis</name>
    <dbReference type="NCBI Taxonomy" id="417178"/>
    <lineage>
        <taxon>Eukaryota</taxon>
        <taxon>Fungi</taxon>
        <taxon>Fungi incertae sedis</taxon>
        <taxon>Zoopagomycota</taxon>
        <taxon>Kickxellomycotina</taxon>
        <taxon>Kickxellomycetes</taxon>
        <taxon>Kickxellales</taxon>
        <taxon>Kickxellaceae</taxon>
        <taxon>Coemansia</taxon>
    </lineage>
</organism>
<dbReference type="EMBL" id="JANBTX010000041">
    <property type="protein sequence ID" value="KAJ2688656.1"/>
    <property type="molecule type" value="Genomic_DNA"/>
</dbReference>
<sequence length="569" mass="63317">MPSISLIQFLPLRVVQRIVDYVAGSDGILFGGVANNTEEQRALLIPLLWVCSNFRAVVYARFSRSYGLQISGSTDSVRGMRSSWPVCLRQLDCPTQHLARELFIFTDVWSICSGRALDILSLAPYNGCVFPMACQLKLYFNPPPPLQLRGGHSLDSDYVQTNIIAFVQRIRLMMPVLREIGVSINHYSFDPSRSNDWWFDSLVTRLYQIVGRIAYESPSMATRMTLLPDLVHNLAHIDYYAIMDGGNEQILDLVCQNSPTLQSLVITLRGISDLSGLIQSVDGSYVSYPCLHTLKAKQWMNPGISHRLAFPGALPFPALRYLSIGYDYPFDDDSMFRGSAATLEYLEMKLSSATAAMLCKYGVFTPSSHPRLQCVKIAQMSDLFANQISSAAECMRFILSIAPGASVREINSRSASPEFQPALSLLDGYACIQVLSLPGLRVSLWDAIALLKSLPLLLDLLTLPPCLEPLPVDASADNLPLYTLNRYSPISSRLRCWQLGPHSSIASLETVNCVLLLALICPSFEQASPPTSDRARFVAAMADLAATDRFQPHYPQLQRLLRDTWLRCN</sequence>
<proteinExistence type="predicted"/>